<protein>
    <submittedName>
        <fullName evidence="2">Uncharacterized protein</fullName>
    </submittedName>
</protein>
<dbReference type="EMBL" id="JANSLM010000008">
    <property type="protein sequence ID" value="MDT8840314.1"/>
    <property type="molecule type" value="Genomic_DNA"/>
</dbReference>
<dbReference type="RefSeq" id="WP_315697180.1">
    <property type="nucleotide sequence ID" value="NZ_JANSLM010000008.1"/>
</dbReference>
<proteinExistence type="predicted"/>
<name>A0AAP5UXS4_9BURK</name>
<gene>
    <name evidence="2" type="ORF">ParKJ_23085</name>
</gene>
<evidence type="ECO:0000313" key="3">
    <source>
        <dbReference type="Proteomes" id="UP001246473"/>
    </source>
</evidence>
<dbReference type="AlphaFoldDB" id="A0AAP5UXS4"/>
<organism evidence="2 3">
    <name type="scientific">Paraburkholderia fungorum</name>
    <dbReference type="NCBI Taxonomy" id="134537"/>
    <lineage>
        <taxon>Bacteria</taxon>
        <taxon>Pseudomonadati</taxon>
        <taxon>Pseudomonadota</taxon>
        <taxon>Betaproteobacteria</taxon>
        <taxon>Burkholderiales</taxon>
        <taxon>Burkholderiaceae</taxon>
        <taxon>Paraburkholderia</taxon>
    </lineage>
</organism>
<reference evidence="2" key="1">
    <citation type="submission" date="2022-08" db="EMBL/GenBank/DDBJ databases">
        <authorList>
            <person name="Kim S.-J."/>
        </authorList>
    </citation>
    <scope>NUCLEOTIDE SEQUENCE</scope>
    <source>
        <strain evidence="2">KJ</strain>
    </source>
</reference>
<comment type="caution">
    <text evidence="2">The sequence shown here is derived from an EMBL/GenBank/DDBJ whole genome shotgun (WGS) entry which is preliminary data.</text>
</comment>
<evidence type="ECO:0000256" key="1">
    <source>
        <dbReference type="SAM" id="MobiDB-lite"/>
    </source>
</evidence>
<evidence type="ECO:0000313" key="2">
    <source>
        <dbReference type="EMBL" id="MDT8840314.1"/>
    </source>
</evidence>
<sequence>MRGFIRPVTASSARAVCSYVLSTSGALILTSVLCLLGGCVPAQAPEPFVAKRTWLGVETRSTGSDYATLGYSQEAVITAQPVQSLPHDSWQVQHTEPIEISLPVEIEEMPSDQPPVRHGRRRAYRTGARHVAKHLPARPAAMCRESKTRTPS</sequence>
<feature type="compositionally biased region" description="Basic residues" evidence="1">
    <location>
        <begin position="124"/>
        <end position="136"/>
    </location>
</feature>
<feature type="region of interest" description="Disordered" evidence="1">
    <location>
        <begin position="124"/>
        <end position="152"/>
    </location>
</feature>
<dbReference type="Proteomes" id="UP001246473">
    <property type="component" value="Unassembled WGS sequence"/>
</dbReference>
<accession>A0AAP5UXS4</accession>